<dbReference type="CDD" id="cd18796">
    <property type="entry name" value="SF2_C_LHR"/>
    <property type="match status" value="1"/>
</dbReference>
<keyword evidence="7" id="KW-0234">DNA repair</keyword>
<evidence type="ECO:0000259" key="10">
    <source>
        <dbReference type="PROSITE" id="PS51192"/>
    </source>
</evidence>
<dbReference type="Pfam" id="PF00270">
    <property type="entry name" value="DEAD"/>
    <property type="match status" value="1"/>
</dbReference>
<dbReference type="SMART" id="SM00487">
    <property type="entry name" value="DEXDc"/>
    <property type="match status" value="1"/>
</dbReference>
<keyword evidence="8" id="KW-0413">Isomerase</keyword>
<accession>A0A1X4NHL5</accession>
<evidence type="ECO:0000313" key="13">
    <source>
        <dbReference type="Proteomes" id="UP000193926"/>
    </source>
</evidence>
<dbReference type="GO" id="GO:0006281">
    <property type="term" value="P:DNA repair"/>
    <property type="evidence" value="ECO:0007669"/>
    <property type="project" value="UniProtKB-KW"/>
</dbReference>
<dbReference type="InterPro" id="IPR026362">
    <property type="entry name" value="DEXH_lig_assoc"/>
</dbReference>
<evidence type="ECO:0000256" key="1">
    <source>
        <dbReference type="ARBA" id="ARBA00022741"/>
    </source>
</evidence>
<dbReference type="RefSeq" id="WP_085640441.1">
    <property type="nucleotide sequence ID" value="NZ_JFKC01000021.1"/>
</dbReference>
<gene>
    <name evidence="12" type="ORF">MGEO_16605</name>
</gene>
<dbReference type="EMBL" id="JFKC01000021">
    <property type="protein sequence ID" value="OSQ47009.1"/>
    <property type="molecule type" value="Genomic_DNA"/>
</dbReference>
<protein>
    <submittedName>
        <fullName evidence="12">Helicase</fullName>
    </submittedName>
</protein>
<dbReference type="AlphaFoldDB" id="A0A1X4NHL5"/>
<evidence type="ECO:0000259" key="11">
    <source>
        <dbReference type="PROSITE" id="PS51194"/>
    </source>
</evidence>
<keyword evidence="1" id="KW-0547">Nucleotide-binding</keyword>
<dbReference type="GO" id="GO:0003677">
    <property type="term" value="F:DNA binding"/>
    <property type="evidence" value="ECO:0007669"/>
    <property type="project" value="UniProtKB-KW"/>
</dbReference>
<dbReference type="InterPro" id="IPR011545">
    <property type="entry name" value="DEAD/DEAH_box_helicase_dom"/>
</dbReference>
<comment type="similarity">
    <text evidence="9">Belongs to the Lhr helicase family. Lhr-Core subfamily.</text>
</comment>
<dbReference type="PROSITE" id="PS51192">
    <property type="entry name" value="HELICASE_ATP_BIND_1"/>
    <property type="match status" value="1"/>
</dbReference>
<dbReference type="PROSITE" id="PS51194">
    <property type="entry name" value="HELICASE_CTER"/>
    <property type="match status" value="1"/>
</dbReference>
<dbReference type="Gene3D" id="3.40.50.300">
    <property type="entry name" value="P-loop containing nucleotide triphosphate hydrolases"/>
    <property type="match status" value="2"/>
</dbReference>
<dbReference type="GO" id="GO:0005524">
    <property type="term" value="F:ATP binding"/>
    <property type="evidence" value="ECO:0007669"/>
    <property type="project" value="UniProtKB-KW"/>
</dbReference>
<dbReference type="NCBIfam" id="TIGR04121">
    <property type="entry name" value="DEXH_lig_assoc"/>
    <property type="match status" value="1"/>
</dbReference>
<dbReference type="CDD" id="cd17922">
    <property type="entry name" value="DEXHc_LHR-like"/>
    <property type="match status" value="1"/>
</dbReference>
<dbReference type="SUPFAM" id="SSF52540">
    <property type="entry name" value="P-loop containing nucleoside triphosphate hydrolases"/>
    <property type="match status" value="1"/>
</dbReference>
<dbReference type="Pfam" id="PF08494">
    <property type="entry name" value="DEAD_assoc"/>
    <property type="match status" value="1"/>
</dbReference>
<evidence type="ECO:0000256" key="8">
    <source>
        <dbReference type="ARBA" id="ARBA00023235"/>
    </source>
</evidence>
<sequence>MTALPASLQSWFDTRGWAIHPHQQDMLNRASDPCLLLIAPTGGGKTLAGFLPTLVELANDPRDGLHTLYVSPLKALAADIKRNLRTPIDEADLPIRVEDRTGDTSAHVKKRQRADPPHILLTTPESLALLTSYEDAPRMFKGVQRVVVDEIHALAESKRGDQLMLALARLQAMCPDLRRVGLSATVDDPAAIARLLARHPDACEIVVADPGPEPDISMLVTDEAPPWSGGGAKYAIPAVLEQVKQHKTTLIFHNTRAQAEIFFHNLWLANEDALPIGIHHGSLDRQQREKVEAAMVRGDLRAIVCTGSLDLGIDWGDVDLVIQIGAPKNVKRLVQRIGRANHRYNAPSKALLVPANRFEVVECVAALEAVKAHDLDGDWRGRGPRDVLCQHILIAACSGPFDADTLYAEMTSAGAYADLSRDEFDSCLNFCATGGYALRAYDQWQRLKQLPDGRWQLRDPRSAARIRQNIGTIQDTDTLKVKWRGRGGAPLGEIEEGFAATLTRGDTFLIGGQIVRYEGLRELTVEVTRDPGRKPKIATFMGTKFATSTQLSNRILRIFQQDDWPELPRHTSDWLHIQRRVSRLPEPGRLLIESFPHDGREQLVAYGFAGRNAMQTLGLLLTKRMEEEGLAPMGFVATDYAVLIWGLDAVIDPAPLFDLPALEAGLDGWLAGNAVMKRTFRASATIAGLIERNLGGQRKTGRQATMSSDILYDTLLKYDPDHLLMQITREEAMRGLVDFARIREMAERVGDRIDLMRLDRVTPLAAPLFLEPGRVPVRGQADERLLEQEITRLMETSGLAQVEAQPSKPKWRVPY</sequence>
<dbReference type="InterPro" id="IPR013701">
    <property type="entry name" value="Lhr-like_DEAD/DEAH_assoc"/>
</dbReference>
<dbReference type="Pfam" id="PF19306">
    <property type="entry name" value="WHD_Lhr"/>
    <property type="match status" value="1"/>
</dbReference>
<dbReference type="InterPro" id="IPR027417">
    <property type="entry name" value="P-loop_NTPase"/>
</dbReference>
<dbReference type="PIRSF" id="PIRSF037307">
    <property type="entry name" value="Lhr-like_helic_prd"/>
    <property type="match status" value="1"/>
</dbReference>
<reference evidence="12 13" key="1">
    <citation type="submission" date="2014-03" db="EMBL/GenBank/DDBJ databases">
        <title>The draft genome sequence of Marivita geojedonensis KCTC 23882.</title>
        <authorList>
            <person name="Lai Q."/>
            <person name="Shao Z."/>
        </authorList>
    </citation>
    <scope>NUCLEOTIDE SEQUENCE [LARGE SCALE GENOMIC DNA]</scope>
    <source>
        <strain evidence="12 13">DPG-138</strain>
    </source>
</reference>
<dbReference type="InterPro" id="IPR014001">
    <property type="entry name" value="Helicase_ATP-bd"/>
</dbReference>
<dbReference type="STRING" id="1123756.MGEO_16605"/>
<evidence type="ECO:0000256" key="2">
    <source>
        <dbReference type="ARBA" id="ARBA00022763"/>
    </source>
</evidence>
<dbReference type="GO" id="GO:0004386">
    <property type="term" value="F:helicase activity"/>
    <property type="evidence" value="ECO:0007669"/>
    <property type="project" value="UniProtKB-KW"/>
</dbReference>
<evidence type="ECO:0000256" key="5">
    <source>
        <dbReference type="ARBA" id="ARBA00022840"/>
    </source>
</evidence>
<dbReference type="InterPro" id="IPR001650">
    <property type="entry name" value="Helicase_C-like"/>
</dbReference>
<dbReference type="SMART" id="SM00490">
    <property type="entry name" value="HELICc"/>
    <property type="match status" value="1"/>
</dbReference>
<keyword evidence="5" id="KW-0067">ATP-binding</keyword>
<keyword evidence="3" id="KW-0378">Hydrolase</keyword>
<dbReference type="Proteomes" id="UP000193926">
    <property type="component" value="Unassembled WGS sequence"/>
</dbReference>
<evidence type="ECO:0000256" key="4">
    <source>
        <dbReference type="ARBA" id="ARBA00022806"/>
    </source>
</evidence>
<feature type="domain" description="Helicase C-terminal" evidence="11">
    <location>
        <begin position="235"/>
        <end position="378"/>
    </location>
</feature>
<dbReference type="Pfam" id="PF00271">
    <property type="entry name" value="Helicase_C"/>
    <property type="match status" value="1"/>
</dbReference>
<keyword evidence="2" id="KW-0227">DNA damage</keyword>
<dbReference type="InterPro" id="IPR017170">
    <property type="entry name" value="Lhr-like"/>
</dbReference>
<evidence type="ECO:0000256" key="3">
    <source>
        <dbReference type="ARBA" id="ARBA00022801"/>
    </source>
</evidence>
<dbReference type="InterPro" id="IPR052511">
    <property type="entry name" value="ATP-dep_Helicase"/>
</dbReference>
<comment type="caution">
    <text evidence="12">The sequence shown here is derived from an EMBL/GenBank/DDBJ whole genome shotgun (WGS) entry which is preliminary data.</text>
</comment>
<organism evidence="12 13">
    <name type="scientific">Marivita geojedonensis</name>
    <dbReference type="NCBI Taxonomy" id="1123756"/>
    <lineage>
        <taxon>Bacteria</taxon>
        <taxon>Pseudomonadati</taxon>
        <taxon>Pseudomonadota</taxon>
        <taxon>Alphaproteobacteria</taxon>
        <taxon>Rhodobacterales</taxon>
        <taxon>Roseobacteraceae</taxon>
        <taxon>Marivita</taxon>
    </lineage>
</organism>
<dbReference type="PANTHER" id="PTHR47962:SF3">
    <property type="entry name" value="LARGE ATP-DEPENDENT HELICASE-RELATED PROTEIN"/>
    <property type="match status" value="1"/>
</dbReference>
<dbReference type="GO" id="GO:0016887">
    <property type="term" value="F:ATP hydrolysis activity"/>
    <property type="evidence" value="ECO:0007669"/>
    <property type="project" value="TreeGrafter"/>
</dbReference>
<evidence type="ECO:0000313" key="12">
    <source>
        <dbReference type="EMBL" id="OSQ47009.1"/>
    </source>
</evidence>
<dbReference type="InterPro" id="IPR045628">
    <property type="entry name" value="Lhr_WH_dom"/>
</dbReference>
<feature type="domain" description="Helicase ATP-binding" evidence="10">
    <location>
        <begin position="26"/>
        <end position="204"/>
    </location>
</feature>
<keyword evidence="6" id="KW-0238">DNA-binding</keyword>
<evidence type="ECO:0000256" key="9">
    <source>
        <dbReference type="ARBA" id="ARBA00093467"/>
    </source>
</evidence>
<name>A0A1X4NHL5_9RHOB</name>
<keyword evidence="4 12" id="KW-0347">Helicase</keyword>
<evidence type="ECO:0000256" key="6">
    <source>
        <dbReference type="ARBA" id="ARBA00023125"/>
    </source>
</evidence>
<keyword evidence="13" id="KW-1185">Reference proteome</keyword>
<proteinExistence type="inferred from homology"/>
<dbReference type="OrthoDB" id="9815222at2"/>
<dbReference type="PANTHER" id="PTHR47962">
    <property type="entry name" value="ATP-DEPENDENT HELICASE LHR-RELATED-RELATED"/>
    <property type="match status" value="1"/>
</dbReference>
<evidence type="ECO:0000256" key="7">
    <source>
        <dbReference type="ARBA" id="ARBA00023204"/>
    </source>
</evidence>